<dbReference type="Pfam" id="PF02397">
    <property type="entry name" value="Bac_transf"/>
    <property type="match status" value="1"/>
</dbReference>
<keyword evidence="5 7" id="KW-1133">Transmembrane helix</keyword>
<keyword evidence="3 9" id="KW-0808">Transferase</keyword>
<dbReference type="PANTHER" id="PTHR30576:SF0">
    <property type="entry name" value="UNDECAPRENYL-PHOSPHATE N-ACETYLGALACTOSAMINYL 1-PHOSPHATE TRANSFERASE-RELATED"/>
    <property type="match status" value="1"/>
</dbReference>
<feature type="transmembrane region" description="Helical" evidence="7">
    <location>
        <begin position="244"/>
        <end position="266"/>
    </location>
</feature>
<evidence type="ECO:0000256" key="1">
    <source>
        <dbReference type="ARBA" id="ARBA00004141"/>
    </source>
</evidence>
<evidence type="ECO:0000313" key="9">
    <source>
        <dbReference type="EMBL" id="KPM30959.1"/>
    </source>
</evidence>
<dbReference type="Proteomes" id="UP000050280">
    <property type="component" value="Unassembled WGS sequence"/>
</dbReference>
<evidence type="ECO:0000256" key="2">
    <source>
        <dbReference type="ARBA" id="ARBA00006464"/>
    </source>
</evidence>
<keyword evidence="4 7" id="KW-0812">Transmembrane</keyword>
<feature type="domain" description="Bacterial sugar transferase" evidence="8">
    <location>
        <begin position="239"/>
        <end position="423"/>
    </location>
</feature>
<proteinExistence type="inferred from homology"/>
<feature type="transmembrane region" description="Helical" evidence="7">
    <location>
        <begin position="84"/>
        <end position="104"/>
    </location>
</feature>
<evidence type="ECO:0000256" key="5">
    <source>
        <dbReference type="ARBA" id="ARBA00022989"/>
    </source>
</evidence>
<dbReference type="NCBIfam" id="TIGR03025">
    <property type="entry name" value="EPS_sugtrans"/>
    <property type="match status" value="1"/>
</dbReference>
<dbReference type="PANTHER" id="PTHR30576">
    <property type="entry name" value="COLANIC BIOSYNTHESIS UDP-GLUCOSE LIPID CARRIER TRANSFERASE"/>
    <property type="match status" value="1"/>
</dbReference>
<dbReference type="EMBL" id="LDJX01000006">
    <property type="protein sequence ID" value="KPM30959.1"/>
    <property type="molecule type" value="Genomic_DNA"/>
</dbReference>
<protein>
    <submittedName>
        <fullName evidence="9">Glycosyltransferase</fullName>
    </submittedName>
</protein>
<dbReference type="GO" id="GO:0016020">
    <property type="term" value="C:membrane"/>
    <property type="evidence" value="ECO:0007669"/>
    <property type="project" value="UniProtKB-SubCell"/>
</dbReference>
<dbReference type="Pfam" id="PF13727">
    <property type="entry name" value="CoA_binding_3"/>
    <property type="match status" value="1"/>
</dbReference>
<dbReference type="InterPro" id="IPR003362">
    <property type="entry name" value="Bact_transf"/>
</dbReference>
<evidence type="ECO:0000313" key="10">
    <source>
        <dbReference type="Proteomes" id="UP000050280"/>
    </source>
</evidence>
<dbReference type="PATRIC" id="fig|1300341.3.peg.3090"/>
<gene>
    <name evidence="9" type="ORF">I595_2938</name>
</gene>
<sequence>MLIINLLAYYYPILFKNPLLFHSYVTVAWLIISFRTKFYGIYANTKITYILKLSVRQFLFFFLIIYAFIGFFKQPNISRWNLGLFFVTACGCIFFFKAVSYFVLMEYRRREKFDLTKFVVIGNNKKTDELIKIFRLNQQYGFQLTKQFFPKDSDFSVDECCDYIKNKNITEIFCSINQLANEQIKHLVSFADNNLVKLRFIPDNKQIFTKFLKLEYYEYFPILSLRESPLDNTFNRIYKRVFDFFFALVVFVFLLSWLMPIIGLLIKMDSKGPVYFKQNRPGFQEEGFGCYKFRTMRVNDSTEKSAIKNDPRVTRVGAFLRRTSIDELPQFVNVLLGTMSVVGPRPHLWRQNEEYNNKIQKYMLRHHVKPGITGLAQAKGYRGEILANEEIVNRTRYDVFYIENWSMLLDMKIIIQTVLNVIKGEDKAY</sequence>
<comment type="similarity">
    <text evidence="2">Belongs to the bacterial sugar transferase family.</text>
</comment>
<evidence type="ECO:0000256" key="6">
    <source>
        <dbReference type="ARBA" id="ARBA00023136"/>
    </source>
</evidence>
<comment type="subcellular location">
    <subcellularLocation>
        <location evidence="1">Membrane</location>
        <topology evidence="1">Multi-pass membrane protein</topology>
    </subcellularLocation>
</comment>
<comment type="caution">
    <text evidence="9">The sequence shown here is derived from an EMBL/GenBank/DDBJ whole genome shotgun (WGS) entry which is preliminary data.</text>
</comment>
<name>A0A0P7ASW9_9FLAO</name>
<feature type="transmembrane region" description="Helical" evidence="7">
    <location>
        <begin position="53"/>
        <end position="72"/>
    </location>
</feature>
<accession>A0A0P7ASW9</accession>
<dbReference type="GO" id="GO:0016780">
    <property type="term" value="F:phosphotransferase activity, for other substituted phosphate groups"/>
    <property type="evidence" value="ECO:0007669"/>
    <property type="project" value="TreeGrafter"/>
</dbReference>
<dbReference type="STRING" id="1300341.I595_2938"/>
<evidence type="ECO:0000256" key="3">
    <source>
        <dbReference type="ARBA" id="ARBA00022679"/>
    </source>
</evidence>
<evidence type="ECO:0000256" key="7">
    <source>
        <dbReference type="SAM" id="Phobius"/>
    </source>
</evidence>
<feature type="transmembrane region" description="Helical" evidence="7">
    <location>
        <begin position="20"/>
        <end position="41"/>
    </location>
</feature>
<keyword evidence="10" id="KW-1185">Reference proteome</keyword>
<reference evidence="9 10" key="1">
    <citation type="submission" date="2015-09" db="EMBL/GenBank/DDBJ databases">
        <title>Genome sequence of the marine flavobacterium Croceitalea dokdonensis DOKDO 023 that contains proton- and sodium-pumping rhodopsins.</title>
        <authorList>
            <person name="Kwon S.-K."/>
            <person name="Lee H.K."/>
            <person name="Kwak M.-J."/>
            <person name="Kim J.F."/>
        </authorList>
    </citation>
    <scope>NUCLEOTIDE SEQUENCE [LARGE SCALE GENOMIC DNA]</scope>
    <source>
        <strain evidence="9 10">DOKDO 023</strain>
    </source>
</reference>
<evidence type="ECO:0000259" key="8">
    <source>
        <dbReference type="Pfam" id="PF02397"/>
    </source>
</evidence>
<dbReference type="InterPro" id="IPR017475">
    <property type="entry name" value="EPS_sugar_tfrase"/>
</dbReference>
<evidence type="ECO:0000256" key="4">
    <source>
        <dbReference type="ARBA" id="ARBA00022692"/>
    </source>
</evidence>
<dbReference type="AlphaFoldDB" id="A0A0P7ASW9"/>
<organism evidence="9 10">
    <name type="scientific">Croceitalea dokdonensis DOKDO 023</name>
    <dbReference type="NCBI Taxonomy" id="1300341"/>
    <lineage>
        <taxon>Bacteria</taxon>
        <taxon>Pseudomonadati</taxon>
        <taxon>Bacteroidota</taxon>
        <taxon>Flavobacteriia</taxon>
        <taxon>Flavobacteriales</taxon>
        <taxon>Flavobacteriaceae</taxon>
        <taxon>Croceitalea</taxon>
    </lineage>
</organism>
<keyword evidence="6 7" id="KW-0472">Membrane</keyword>